<dbReference type="STRING" id="70667.A0A183SZM5"/>
<evidence type="ECO:0000256" key="14">
    <source>
        <dbReference type="PIRSR" id="PIRSR601508-3"/>
    </source>
</evidence>
<evidence type="ECO:0000313" key="18">
    <source>
        <dbReference type="EMBL" id="VDL96058.1"/>
    </source>
</evidence>
<feature type="binding site" evidence="12">
    <location>
        <position position="348"/>
    </location>
    <ligand>
        <name>L-glutamate</name>
        <dbReference type="ChEBI" id="CHEBI:29985"/>
    </ligand>
</feature>
<feature type="binding site" evidence="12">
    <location>
        <position position="343"/>
    </location>
    <ligand>
        <name>L-glutamate</name>
        <dbReference type="ChEBI" id="CHEBI:29985"/>
    </ligand>
</feature>
<evidence type="ECO:0000256" key="7">
    <source>
        <dbReference type="ARBA" id="ARBA00023136"/>
    </source>
</evidence>
<feature type="transmembrane region" description="Helical" evidence="15">
    <location>
        <begin position="651"/>
        <end position="674"/>
    </location>
</feature>
<proteinExistence type="predicted"/>
<dbReference type="SMART" id="SM00079">
    <property type="entry name" value="PBPe"/>
    <property type="match status" value="1"/>
</dbReference>
<dbReference type="Proteomes" id="UP000275846">
    <property type="component" value="Unassembled WGS sequence"/>
</dbReference>
<feature type="binding site" evidence="12">
    <location>
        <position position="514"/>
    </location>
    <ligand>
        <name>L-glutamate</name>
        <dbReference type="ChEBI" id="CHEBI:29985"/>
    </ligand>
</feature>
<keyword evidence="14" id="KW-1015">Disulfide bond</keyword>
<evidence type="ECO:0000256" key="15">
    <source>
        <dbReference type="SAM" id="Phobius"/>
    </source>
</evidence>
<dbReference type="OrthoDB" id="5984008at2759"/>
<feature type="domain" description="Ionotropic glutamate receptor L-glutamate and glycine-binding" evidence="17">
    <location>
        <begin position="238"/>
        <end position="332"/>
    </location>
</feature>
<evidence type="ECO:0000256" key="12">
    <source>
        <dbReference type="PIRSR" id="PIRSR601508-1"/>
    </source>
</evidence>
<evidence type="ECO:0000256" key="4">
    <source>
        <dbReference type="ARBA" id="ARBA00022692"/>
    </source>
</evidence>
<evidence type="ECO:0000256" key="5">
    <source>
        <dbReference type="ARBA" id="ARBA00022989"/>
    </source>
</evidence>
<evidence type="ECO:0000256" key="9">
    <source>
        <dbReference type="ARBA" id="ARBA00023180"/>
    </source>
</evidence>
<dbReference type="Pfam" id="PF00060">
    <property type="entry name" value="Lig_chan"/>
    <property type="match status" value="1"/>
</dbReference>
<reference evidence="20" key="1">
    <citation type="submission" date="2016-06" db="UniProtKB">
        <authorList>
            <consortium name="WormBaseParasite"/>
        </authorList>
    </citation>
    <scope>IDENTIFICATION</scope>
</reference>
<dbReference type="EMBL" id="UYSU01035389">
    <property type="protein sequence ID" value="VDL96058.1"/>
    <property type="molecule type" value="Genomic_DNA"/>
</dbReference>
<feature type="domain" description="Ionotropic glutamate receptor C-terminal" evidence="16">
    <location>
        <begin position="228"/>
        <end position="627"/>
    </location>
</feature>
<sequence length="701" mass="79152">MQDAVYLFAALLHCHLQRLDNHHFELAVADLTKAANRIRQGDTGAPSTERYRSSSCYLIDREGRRMLMYQHSSYQIRQTDAISKLRLGVLRAVAGKGECGHLATAPKMLGNLTDAWYSNSAAVEGANAAVKPFQGLTGPMQFEEGLNRQATELVLWSALETSGLQPIARWNRRTRLNFDAFNALPTPTAPTPEIGGRGESGLVQVLEEDFSPYVIIDRNRLRDFSNRTVRVVGILSNPFLQYKERKPGAPELVGNDRFEGFCADFLEEVSRIVGFKYEIHIVYDGAFGTKVGELPPEQVEVLSRRPFTNQLEKRIETRRIQVWNGLIGEILNNTADLVVAPFTVNFGRARVVEFSEPFLAFGLSLIIKKPEKQKSGSFSFLHPLSNSVWLSILAAGLTVSLGLYLIAKISPAEWHLKVDPVTGSRHYERTLNLGNSMWISFSAFVQQGVDFAPRSPGTRILMAAWWFFTLIIIAYYTANLAAFLTIFLRVPPINGWMDLLRSDMHYGSVNSGSTKDFFFNTNLEPFRQMGEFMKRNPSALSDSVQQGVERVRKSKGKYAFVLESLMNEYYNNREPCDTMMVGSPFGNYGYGIAMPRMSPMKEVLSDAVLRLRENQVLASLRKKWWIERGQCNDEDQRSASNALALINVAGVFYILVGGMLLALAVSILELCYYLRRKSILQRRAERIEEDPWTLQRSVKSR</sequence>
<evidence type="ECO:0000259" key="17">
    <source>
        <dbReference type="SMART" id="SM00918"/>
    </source>
</evidence>
<evidence type="ECO:0000256" key="13">
    <source>
        <dbReference type="PIRSR" id="PIRSR601508-2"/>
    </source>
</evidence>
<feature type="binding site" evidence="12">
    <location>
        <position position="563"/>
    </location>
    <ligand>
        <name>L-glutamate</name>
        <dbReference type="ChEBI" id="CHEBI:29985"/>
    </ligand>
</feature>
<evidence type="ECO:0000313" key="19">
    <source>
        <dbReference type="Proteomes" id="UP000275846"/>
    </source>
</evidence>
<keyword evidence="19" id="KW-1185">Reference proteome</keyword>
<dbReference type="SUPFAM" id="SSF53850">
    <property type="entry name" value="Periplasmic binding protein-like II"/>
    <property type="match status" value="1"/>
</dbReference>
<dbReference type="GO" id="GO:0005886">
    <property type="term" value="C:plasma membrane"/>
    <property type="evidence" value="ECO:0007669"/>
    <property type="project" value="UniProtKB-SubCell"/>
</dbReference>
<evidence type="ECO:0000256" key="6">
    <source>
        <dbReference type="ARBA" id="ARBA00023065"/>
    </source>
</evidence>
<organism evidence="20">
    <name type="scientific">Schistocephalus solidus</name>
    <name type="common">Tapeworm</name>
    <dbReference type="NCBI Taxonomy" id="70667"/>
    <lineage>
        <taxon>Eukaryota</taxon>
        <taxon>Metazoa</taxon>
        <taxon>Spiralia</taxon>
        <taxon>Lophotrochozoa</taxon>
        <taxon>Platyhelminthes</taxon>
        <taxon>Cestoda</taxon>
        <taxon>Eucestoda</taxon>
        <taxon>Diphyllobothriidea</taxon>
        <taxon>Diphyllobothriidae</taxon>
        <taxon>Schistocephalus</taxon>
    </lineage>
</organism>
<dbReference type="AlphaFoldDB" id="A0A183SZM5"/>
<keyword evidence="2" id="KW-0813">Transport</keyword>
<keyword evidence="5 15" id="KW-1133">Transmembrane helix</keyword>
<evidence type="ECO:0000256" key="2">
    <source>
        <dbReference type="ARBA" id="ARBA00022448"/>
    </source>
</evidence>
<dbReference type="PANTHER" id="PTHR18966">
    <property type="entry name" value="IONOTROPIC GLUTAMATE RECEPTOR"/>
    <property type="match status" value="1"/>
</dbReference>
<dbReference type="Gene3D" id="3.40.190.10">
    <property type="entry name" value="Periplasmic binding protein-like II"/>
    <property type="match status" value="2"/>
</dbReference>
<keyword evidence="4 15" id="KW-0812">Transmembrane</keyword>
<keyword evidence="3" id="KW-1003">Cell membrane</keyword>
<reference evidence="18 19" key="2">
    <citation type="submission" date="2018-11" db="EMBL/GenBank/DDBJ databases">
        <authorList>
            <consortium name="Pathogen Informatics"/>
        </authorList>
    </citation>
    <scope>NUCLEOTIDE SEQUENCE [LARGE SCALE GENOMIC DNA]</scope>
    <source>
        <strain evidence="18 19">NST_G2</strain>
    </source>
</reference>
<name>A0A183SZM5_SCHSO</name>
<comment type="subcellular location">
    <subcellularLocation>
        <location evidence="1">Cell membrane</location>
        <topology evidence="1">Multi-pass membrane protein</topology>
    </subcellularLocation>
</comment>
<dbReference type="WBParaSite" id="SSLN_0001003501-mRNA-1">
    <property type="protein sequence ID" value="SSLN_0001003501-mRNA-1"/>
    <property type="gene ID" value="SSLN_0001003501"/>
</dbReference>
<feature type="transmembrane region" description="Helical" evidence="15">
    <location>
        <begin position="388"/>
        <end position="407"/>
    </location>
</feature>
<evidence type="ECO:0000256" key="10">
    <source>
        <dbReference type="ARBA" id="ARBA00023286"/>
    </source>
</evidence>
<dbReference type="InterPro" id="IPR001508">
    <property type="entry name" value="Iono_Glu_rcpt_met"/>
</dbReference>
<dbReference type="SUPFAM" id="SSF81324">
    <property type="entry name" value="Voltage-gated potassium channels"/>
    <property type="match status" value="1"/>
</dbReference>
<keyword evidence="6" id="KW-0406">Ion transport</keyword>
<keyword evidence="10" id="KW-1071">Ligand-gated ion channel</keyword>
<dbReference type="Gene3D" id="1.10.287.70">
    <property type="match status" value="1"/>
</dbReference>
<protein>
    <submittedName>
        <fullName evidence="20">PBPe domain-containing protein</fullName>
    </submittedName>
</protein>
<dbReference type="FunFam" id="1.10.287.70:FF:000143">
    <property type="entry name" value="Probable glutamate receptor"/>
    <property type="match status" value="1"/>
</dbReference>
<keyword evidence="7 15" id="KW-0472">Membrane</keyword>
<evidence type="ECO:0000256" key="1">
    <source>
        <dbReference type="ARBA" id="ARBA00004651"/>
    </source>
</evidence>
<feature type="binding site" evidence="12">
    <location>
        <position position="341"/>
    </location>
    <ligand>
        <name>L-glutamate</name>
        <dbReference type="ChEBI" id="CHEBI:29985"/>
    </ligand>
</feature>
<gene>
    <name evidence="18" type="ORF">SSLN_LOCUS9673</name>
</gene>
<keyword evidence="8" id="KW-0675">Receptor</keyword>
<dbReference type="InterPro" id="IPR019594">
    <property type="entry name" value="Glu/Gly-bd"/>
</dbReference>
<dbReference type="GO" id="GO:0015276">
    <property type="term" value="F:ligand-gated monoatomic ion channel activity"/>
    <property type="evidence" value="ECO:0007669"/>
    <property type="project" value="InterPro"/>
</dbReference>
<feature type="binding site" evidence="12">
    <location>
        <position position="513"/>
    </location>
    <ligand>
        <name>L-glutamate</name>
        <dbReference type="ChEBI" id="CHEBI:29985"/>
    </ligand>
</feature>
<evidence type="ECO:0000259" key="16">
    <source>
        <dbReference type="SMART" id="SM00079"/>
    </source>
</evidence>
<keyword evidence="11" id="KW-0407">Ion channel</keyword>
<evidence type="ECO:0000256" key="8">
    <source>
        <dbReference type="ARBA" id="ARBA00023170"/>
    </source>
</evidence>
<evidence type="ECO:0000256" key="3">
    <source>
        <dbReference type="ARBA" id="ARBA00022475"/>
    </source>
</evidence>
<dbReference type="SMART" id="SM00918">
    <property type="entry name" value="Lig_chan-Glu_bd"/>
    <property type="match status" value="1"/>
</dbReference>
<dbReference type="Pfam" id="PF10613">
    <property type="entry name" value="Lig_chan-Glu_bd"/>
    <property type="match status" value="2"/>
</dbReference>
<feature type="site" description="Crucial to convey clamshell closure to channel opening" evidence="13">
    <location>
        <position position="493"/>
    </location>
</feature>
<dbReference type="GO" id="GO:0038023">
    <property type="term" value="F:signaling receptor activity"/>
    <property type="evidence" value="ECO:0007669"/>
    <property type="project" value="InterPro"/>
</dbReference>
<feature type="transmembrane region" description="Helical" evidence="15">
    <location>
        <begin position="464"/>
        <end position="488"/>
    </location>
</feature>
<keyword evidence="9" id="KW-0325">Glycoprotein</keyword>
<dbReference type="InterPro" id="IPR001320">
    <property type="entry name" value="Iontro_rcpt_C"/>
</dbReference>
<dbReference type="InterPro" id="IPR015683">
    <property type="entry name" value="Ionotropic_Glu_rcpt"/>
</dbReference>
<evidence type="ECO:0000313" key="20">
    <source>
        <dbReference type="WBParaSite" id="SSLN_0001003501-mRNA-1"/>
    </source>
</evidence>
<dbReference type="PRINTS" id="PR00177">
    <property type="entry name" value="NMDARECEPTOR"/>
</dbReference>
<evidence type="ECO:0000256" key="11">
    <source>
        <dbReference type="ARBA" id="ARBA00023303"/>
    </source>
</evidence>
<accession>A0A183SZM5</accession>
<feature type="disulfide bond" evidence="14">
    <location>
        <begin position="576"/>
        <end position="631"/>
    </location>
</feature>